<dbReference type="NCBIfam" id="TIGR00229">
    <property type="entry name" value="sensory_box"/>
    <property type="match status" value="2"/>
</dbReference>
<dbReference type="CDD" id="cd00082">
    <property type="entry name" value="HisKA"/>
    <property type="match status" value="1"/>
</dbReference>
<dbReference type="SMART" id="SM00086">
    <property type="entry name" value="PAC"/>
    <property type="match status" value="2"/>
</dbReference>
<sequence length="1109" mass="122083">MTQSRDIGIETPARRGNPAFPADLTSEEAYRRLTDAQFSITRVFDNLLRAAPEHADDAIDQALADIGAFFASDRSYLFQVRGGTVMDNTFEWCGEGIEPMIGVLQDLPIELAARWFESFDRGEAVHIPDVPAMPDDAAEKETLMMQGIKSLVALPLELNGKVTGFVGLDSVRNFREFLPGEISLLRSAANAIQALIDRREAARRVETAHQIMQTERNRLRATLDAIPDLVLELDQDGRFVNYHTGDQSLVVLPPEQVIGRTIDEALPPETARLANALLQATVEKGIARHDDLPLETPAGRLYLSAVAARSPADPATARSSYIAVVRNTTDERARKQRLERLSRIVEDMSDVVIVSDVTGRITYVNPAFEAQTGHQLQEVLGQYPGELLRGRETDPHDAARVEAAIAAREPATVEILNYRKDGTPFWTEMRLQPLTDAEGRHEGYMSVQTDITERKTYQEVLDQRTQEMVTAQQRLSGAISALPDAFAYYDAEDRLVVCNERYRQCYPKSAPLMQPGRTFEEILRYGVARGEYAEAIGQEEDWIARRLAAHRMEEHHGEQLLDSGRWLRIIEKRTPDGGQVGLRIDITDLKRSVQRAEKERLAAMDATRDGIGVADAQGRLIYMNPALATMFGLSNEDERLGQSWKTFYPPTTADFIETSVMEAIEKAGSWQGELTAQRKDGSLFPLEVSHTRREDGGIMCVARDITDRKKSLQEQARLREQLQVAQRREILSQFSRGIAHDFNNLLAAISGSAMLLRDGIAVEANAERIIAASQSGASLVSQFFELSGKPLPRAEIDLRTPLRDACNLLEVSLGHEVTLNIDLPDRPMIADANTTDVLQVVLNLGLNARDAILTSGLARAHRIEVALSSAGPEMTRLEPLIGRLVEDQAYHAIRVSDTGIGIAPEMQSRILEPAFTTKPDSGTGLGLTIISSVLRSYRGALVLETEPGEGSSFTVLWPVEGTGATRHPLPVRSVATITGRLDGRKILAVDDNADVLGVVANYLELAGAEVAACTDPRDALEALEDDPDFWDLIVTDYDMPGMTGADLARAAREKAPTLPVVLVTAVPDWHERCNNDTGAVFAAVMGKPISQADLIRAAEHALVGRGDMT</sequence>
<evidence type="ECO:0000256" key="9">
    <source>
        <dbReference type="PROSITE-ProRule" id="PRU00169"/>
    </source>
</evidence>
<dbReference type="InterPro" id="IPR013656">
    <property type="entry name" value="PAS_4"/>
</dbReference>
<dbReference type="Pfam" id="PF00072">
    <property type="entry name" value="Response_reg"/>
    <property type="match status" value="1"/>
</dbReference>
<dbReference type="Pfam" id="PF12860">
    <property type="entry name" value="PAS_7"/>
    <property type="match status" value="1"/>
</dbReference>
<dbReference type="SMART" id="SM00065">
    <property type="entry name" value="GAF"/>
    <property type="match status" value="1"/>
</dbReference>
<dbReference type="Gene3D" id="1.10.287.130">
    <property type="match status" value="1"/>
</dbReference>
<dbReference type="OrthoDB" id="9796100at2"/>
<dbReference type="InterPro" id="IPR013767">
    <property type="entry name" value="PAS_fold"/>
</dbReference>
<evidence type="ECO:0000259" key="14">
    <source>
        <dbReference type="PROSITE" id="PS50113"/>
    </source>
</evidence>
<evidence type="ECO:0000313" key="15">
    <source>
        <dbReference type="EMBL" id="TCP58417.1"/>
    </source>
</evidence>
<accession>A0A4R2R904</accession>
<dbReference type="InterPro" id="IPR000014">
    <property type="entry name" value="PAS"/>
</dbReference>
<dbReference type="RefSeq" id="WP_132953304.1">
    <property type="nucleotide sequence ID" value="NZ_SLXU01000028.1"/>
</dbReference>
<dbReference type="SMART" id="SM00448">
    <property type="entry name" value="REC"/>
    <property type="match status" value="1"/>
</dbReference>
<evidence type="ECO:0000256" key="8">
    <source>
        <dbReference type="ARBA" id="ARBA00023012"/>
    </source>
</evidence>
<evidence type="ECO:0000256" key="7">
    <source>
        <dbReference type="ARBA" id="ARBA00022840"/>
    </source>
</evidence>
<dbReference type="SUPFAM" id="SSF55874">
    <property type="entry name" value="ATPase domain of HSP90 chaperone/DNA topoisomerase II/histidine kinase"/>
    <property type="match status" value="1"/>
</dbReference>
<protein>
    <recommendedName>
        <fullName evidence="2">histidine kinase</fullName>
        <ecNumber evidence="2">2.7.13.3</ecNumber>
    </recommendedName>
</protein>
<dbReference type="Proteomes" id="UP000295050">
    <property type="component" value="Unassembled WGS sequence"/>
</dbReference>
<dbReference type="SMART" id="SM00387">
    <property type="entry name" value="HATPase_c"/>
    <property type="match status" value="1"/>
</dbReference>
<evidence type="ECO:0000259" key="12">
    <source>
        <dbReference type="PROSITE" id="PS50110"/>
    </source>
</evidence>
<dbReference type="GO" id="GO:0006355">
    <property type="term" value="P:regulation of DNA-templated transcription"/>
    <property type="evidence" value="ECO:0007669"/>
    <property type="project" value="InterPro"/>
</dbReference>
<dbReference type="EC" id="2.7.13.3" evidence="2"/>
<feature type="domain" description="PAC" evidence="14">
    <location>
        <begin position="411"/>
        <end position="463"/>
    </location>
</feature>
<keyword evidence="7" id="KW-0067">ATP-binding</keyword>
<evidence type="ECO:0000313" key="16">
    <source>
        <dbReference type="Proteomes" id="UP000295050"/>
    </source>
</evidence>
<evidence type="ECO:0000259" key="11">
    <source>
        <dbReference type="PROSITE" id="PS50109"/>
    </source>
</evidence>
<dbReference type="SUPFAM" id="SSF47384">
    <property type="entry name" value="Homodimeric domain of signal transducing histidine kinase"/>
    <property type="match status" value="1"/>
</dbReference>
<dbReference type="Pfam" id="PF02518">
    <property type="entry name" value="HATPase_c"/>
    <property type="match status" value="1"/>
</dbReference>
<dbReference type="InterPro" id="IPR003594">
    <property type="entry name" value="HATPase_dom"/>
</dbReference>
<dbReference type="Gene3D" id="3.30.450.20">
    <property type="entry name" value="PAS domain"/>
    <property type="match status" value="3"/>
</dbReference>
<keyword evidence="6" id="KW-0418">Kinase</keyword>
<dbReference type="SUPFAM" id="SSF55785">
    <property type="entry name" value="PYP-like sensor domain (PAS domain)"/>
    <property type="match status" value="3"/>
</dbReference>
<feature type="domain" description="PAS" evidence="13">
    <location>
        <begin position="215"/>
        <end position="285"/>
    </location>
</feature>
<dbReference type="InterPro" id="IPR036890">
    <property type="entry name" value="HATPase_C_sf"/>
</dbReference>
<evidence type="ECO:0000256" key="1">
    <source>
        <dbReference type="ARBA" id="ARBA00000085"/>
    </source>
</evidence>
<feature type="domain" description="PAS" evidence="13">
    <location>
        <begin position="596"/>
        <end position="667"/>
    </location>
</feature>
<dbReference type="PANTHER" id="PTHR43065">
    <property type="entry name" value="SENSOR HISTIDINE KINASE"/>
    <property type="match status" value="1"/>
</dbReference>
<feature type="region of interest" description="Disordered" evidence="10">
    <location>
        <begin position="1"/>
        <end position="21"/>
    </location>
</feature>
<comment type="caution">
    <text evidence="15">The sequence shown here is derived from an EMBL/GenBank/DDBJ whole genome shotgun (WGS) entry which is preliminary data.</text>
</comment>
<evidence type="ECO:0000256" key="4">
    <source>
        <dbReference type="ARBA" id="ARBA00022679"/>
    </source>
</evidence>
<dbReference type="InterPro" id="IPR011006">
    <property type="entry name" value="CheY-like_superfamily"/>
</dbReference>
<evidence type="ECO:0000256" key="3">
    <source>
        <dbReference type="ARBA" id="ARBA00022553"/>
    </source>
</evidence>
<dbReference type="InterPro" id="IPR035965">
    <property type="entry name" value="PAS-like_dom_sf"/>
</dbReference>
<dbReference type="Pfam" id="PF08448">
    <property type="entry name" value="PAS_4"/>
    <property type="match status" value="1"/>
</dbReference>
<dbReference type="SUPFAM" id="SSF52172">
    <property type="entry name" value="CheY-like"/>
    <property type="match status" value="1"/>
</dbReference>
<dbReference type="GO" id="GO:0005524">
    <property type="term" value="F:ATP binding"/>
    <property type="evidence" value="ECO:0007669"/>
    <property type="project" value="UniProtKB-KW"/>
</dbReference>
<evidence type="ECO:0000256" key="2">
    <source>
        <dbReference type="ARBA" id="ARBA00012438"/>
    </source>
</evidence>
<dbReference type="Pfam" id="PF00989">
    <property type="entry name" value="PAS"/>
    <property type="match status" value="1"/>
</dbReference>
<dbReference type="PROSITE" id="PS50113">
    <property type="entry name" value="PAC"/>
    <property type="match status" value="1"/>
</dbReference>
<feature type="modified residue" description="4-aspartylphosphate" evidence="9">
    <location>
        <position position="1036"/>
    </location>
</feature>
<dbReference type="PROSITE" id="PS50110">
    <property type="entry name" value="RESPONSE_REGULATORY"/>
    <property type="match status" value="1"/>
</dbReference>
<reference evidence="15 16" key="1">
    <citation type="submission" date="2019-03" db="EMBL/GenBank/DDBJ databases">
        <title>Genomic Encyclopedia of Type Strains, Phase IV (KMG-IV): sequencing the most valuable type-strain genomes for metagenomic binning, comparative biology and taxonomic classification.</title>
        <authorList>
            <person name="Goeker M."/>
        </authorList>
    </citation>
    <scope>NUCLEOTIDE SEQUENCE [LARGE SCALE GENOMIC DNA]</scope>
    <source>
        <strain evidence="15 16">DSM 24766</strain>
    </source>
</reference>
<organism evidence="15 16">
    <name type="scientific">Rhodovulum bhavnagarense</name>
    <dbReference type="NCBI Taxonomy" id="992286"/>
    <lineage>
        <taxon>Bacteria</taxon>
        <taxon>Pseudomonadati</taxon>
        <taxon>Pseudomonadota</taxon>
        <taxon>Alphaproteobacteria</taxon>
        <taxon>Rhodobacterales</taxon>
        <taxon>Paracoccaceae</taxon>
        <taxon>Rhodovulum</taxon>
    </lineage>
</organism>
<evidence type="ECO:0000259" key="13">
    <source>
        <dbReference type="PROSITE" id="PS50112"/>
    </source>
</evidence>
<feature type="domain" description="Histidine kinase" evidence="11">
    <location>
        <begin position="737"/>
        <end position="961"/>
    </location>
</feature>
<dbReference type="AlphaFoldDB" id="A0A4R2R904"/>
<dbReference type="EMBL" id="SLXU01000028">
    <property type="protein sequence ID" value="TCP58417.1"/>
    <property type="molecule type" value="Genomic_DNA"/>
</dbReference>
<dbReference type="CDD" id="cd00130">
    <property type="entry name" value="PAS"/>
    <property type="match status" value="3"/>
</dbReference>
<dbReference type="InterPro" id="IPR001789">
    <property type="entry name" value="Sig_transdc_resp-reg_receiver"/>
</dbReference>
<dbReference type="InterPro" id="IPR004358">
    <property type="entry name" value="Sig_transdc_His_kin-like_C"/>
</dbReference>
<keyword evidence="16" id="KW-1185">Reference proteome</keyword>
<dbReference type="SMART" id="SM00388">
    <property type="entry name" value="HisKA"/>
    <property type="match status" value="1"/>
</dbReference>
<dbReference type="Gene3D" id="3.40.50.2300">
    <property type="match status" value="1"/>
</dbReference>
<dbReference type="InterPro" id="IPR003018">
    <property type="entry name" value="GAF"/>
</dbReference>
<keyword evidence="5" id="KW-0547">Nucleotide-binding</keyword>
<dbReference type="InterPro" id="IPR003661">
    <property type="entry name" value="HisK_dim/P_dom"/>
</dbReference>
<dbReference type="Pfam" id="PF13426">
    <property type="entry name" value="PAS_9"/>
    <property type="match status" value="1"/>
</dbReference>
<comment type="catalytic activity">
    <reaction evidence="1">
        <text>ATP + protein L-histidine = ADP + protein N-phospho-L-histidine.</text>
        <dbReference type="EC" id="2.7.13.3"/>
    </reaction>
</comment>
<keyword evidence="3 9" id="KW-0597">Phosphoprotein</keyword>
<dbReference type="SMART" id="SM00091">
    <property type="entry name" value="PAS"/>
    <property type="match status" value="4"/>
</dbReference>
<dbReference type="Pfam" id="PF01590">
    <property type="entry name" value="GAF"/>
    <property type="match status" value="1"/>
</dbReference>
<dbReference type="PRINTS" id="PR00344">
    <property type="entry name" value="BCTRLSENSOR"/>
</dbReference>
<dbReference type="InterPro" id="IPR000700">
    <property type="entry name" value="PAS-assoc_C"/>
</dbReference>
<dbReference type="InterPro" id="IPR036097">
    <property type="entry name" value="HisK_dim/P_sf"/>
</dbReference>
<proteinExistence type="predicted"/>
<evidence type="ECO:0000256" key="6">
    <source>
        <dbReference type="ARBA" id="ARBA00022777"/>
    </source>
</evidence>
<keyword evidence="4" id="KW-0808">Transferase</keyword>
<name>A0A4R2R904_9RHOB</name>
<dbReference type="PROSITE" id="PS50109">
    <property type="entry name" value="HIS_KIN"/>
    <property type="match status" value="1"/>
</dbReference>
<dbReference type="GO" id="GO:0000155">
    <property type="term" value="F:phosphorelay sensor kinase activity"/>
    <property type="evidence" value="ECO:0007669"/>
    <property type="project" value="InterPro"/>
</dbReference>
<feature type="domain" description="Response regulatory" evidence="12">
    <location>
        <begin position="985"/>
        <end position="1102"/>
    </location>
</feature>
<evidence type="ECO:0000256" key="5">
    <source>
        <dbReference type="ARBA" id="ARBA00022741"/>
    </source>
</evidence>
<dbReference type="Gene3D" id="3.30.450.40">
    <property type="match status" value="1"/>
</dbReference>
<dbReference type="InterPro" id="IPR029016">
    <property type="entry name" value="GAF-like_dom_sf"/>
</dbReference>
<feature type="domain" description="PAS" evidence="13">
    <location>
        <begin position="337"/>
        <end position="382"/>
    </location>
</feature>
<dbReference type="Gene3D" id="3.30.565.10">
    <property type="entry name" value="Histidine kinase-like ATPase, C-terminal domain"/>
    <property type="match status" value="1"/>
</dbReference>
<evidence type="ECO:0000256" key="10">
    <source>
        <dbReference type="SAM" id="MobiDB-lite"/>
    </source>
</evidence>
<dbReference type="PANTHER" id="PTHR43065:SF46">
    <property type="entry name" value="C4-DICARBOXYLATE TRANSPORT SENSOR PROTEIN DCTB"/>
    <property type="match status" value="1"/>
</dbReference>
<gene>
    <name evidence="15" type="ORF">EV663_12811</name>
</gene>
<dbReference type="SUPFAM" id="SSF55781">
    <property type="entry name" value="GAF domain-like"/>
    <property type="match status" value="1"/>
</dbReference>
<dbReference type="InterPro" id="IPR001610">
    <property type="entry name" value="PAC"/>
</dbReference>
<dbReference type="InterPro" id="IPR005467">
    <property type="entry name" value="His_kinase_dom"/>
</dbReference>
<dbReference type="PROSITE" id="PS50112">
    <property type="entry name" value="PAS"/>
    <property type="match status" value="3"/>
</dbReference>
<keyword evidence="8" id="KW-0902">Two-component regulatory system</keyword>